<gene>
    <name evidence="1" type="ORF">NCTC10698_00217</name>
</gene>
<sequence length="252" mass="28238">MPHTVSSRVQLTLLSLFRQHGKQAQPVVGAERVYDEGHGLQVVASSIPFRNRAMDSKAPRPGMGLLALFGIRDALDELQHWRMVARTSQAQFAYLQLQVEVGMNASVAPTRQMLREQGAGMRFLNVRRSAAEFQKELLARFAQYVAQEGGSPEHDMAHVRQMALRPDLFERLLYEDEDLRHIDVLVIPLADWPDPTRVRQVAYVRAGTPLLALLQGSDQMQVHLPGWMARRYLPGQALDTTPSGAGEQAQPI</sequence>
<reference evidence="1 2" key="1">
    <citation type="submission" date="2018-06" db="EMBL/GenBank/DDBJ databases">
        <authorList>
            <consortium name="Pathogen Informatics"/>
            <person name="Doyle S."/>
        </authorList>
    </citation>
    <scope>NUCLEOTIDE SEQUENCE [LARGE SCALE GENOMIC DNA]</scope>
    <source>
        <strain evidence="1 2">NCTC10698</strain>
    </source>
</reference>
<evidence type="ECO:0000313" key="1">
    <source>
        <dbReference type="EMBL" id="SUY73549.1"/>
    </source>
</evidence>
<dbReference type="EMBL" id="UFXL01000001">
    <property type="protein sequence ID" value="SUY73549.1"/>
    <property type="molecule type" value="Genomic_DNA"/>
</dbReference>
<proteinExistence type="predicted"/>
<protein>
    <submittedName>
        <fullName evidence="1">Uncharacterized protein</fullName>
    </submittedName>
</protein>
<dbReference type="GeneID" id="63996304"/>
<organism evidence="1 2">
    <name type="scientific">Comamonas testosteroni</name>
    <name type="common">Pseudomonas testosteroni</name>
    <dbReference type="NCBI Taxonomy" id="285"/>
    <lineage>
        <taxon>Bacteria</taxon>
        <taxon>Pseudomonadati</taxon>
        <taxon>Pseudomonadota</taxon>
        <taxon>Betaproteobacteria</taxon>
        <taxon>Burkholderiales</taxon>
        <taxon>Comamonadaceae</taxon>
        <taxon>Comamonas</taxon>
    </lineage>
</organism>
<accession>A0A8B4RY91</accession>
<keyword evidence="2" id="KW-1185">Reference proteome</keyword>
<name>A0A8B4RY91_COMTE</name>
<dbReference type="AlphaFoldDB" id="A0A8B4RY91"/>
<comment type="caution">
    <text evidence="1">The sequence shown here is derived from an EMBL/GenBank/DDBJ whole genome shotgun (WGS) entry which is preliminary data.</text>
</comment>
<evidence type="ECO:0000313" key="2">
    <source>
        <dbReference type="Proteomes" id="UP000255070"/>
    </source>
</evidence>
<dbReference type="Proteomes" id="UP000255070">
    <property type="component" value="Unassembled WGS sequence"/>
</dbReference>
<dbReference type="RefSeq" id="WP_138983872.1">
    <property type="nucleotide sequence ID" value="NZ_BBJZ01000034.1"/>
</dbReference>